<dbReference type="Gene3D" id="2.40.50.40">
    <property type="match status" value="2"/>
</dbReference>
<dbReference type="SMART" id="SM00300">
    <property type="entry name" value="ChSh"/>
    <property type="match status" value="1"/>
</dbReference>
<dbReference type="SUPFAM" id="SSF54160">
    <property type="entry name" value="Chromo domain-like"/>
    <property type="match status" value="2"/>
</dbReference>
<dbReference type="InterPro" id="IPR051219">
    <property type="entry name" value="Heterochromatin_chromo-domain"/>
</dbReference>
<keyword evidence="2" id="KW-0539">Nucleus</keyword>
<dbReference type="SMART" id="SM00298">
    <property type="entry name" value="CHROMO"/>
    <property type="match status" value="2"/>
</dbReference>
<evidence type="ECO:0000313" key="5">
    <source>
        <dbReference type="WBParaSite" id="ACRNAN_scaffold4612.g13139.t1"/>
    </source>
</evidence>
<dbReference type="GO" id="GO:0005634">
    <property type="term" value="C:nucleus"/>
    <property type="evidence" value="ECO:0007669"/>
    <property type="project" value="UniProtKB-SubCell"/>
</dbReference>
<dbReference type="AlphaFoldDB" id="A0A914DYF1"/>
<accession>A0A914DYF1</accession>
<dbReference type="PROSITE" id="PS50013">
    <property type="entry name" value="CHROMO_2"/>
    <property type="match status" value="2"/>
</dbReference>
<dbReference type="PRINTS" id="PR00504">
    <property type="entry name" value="CHROMODOMAIN"/>
</dbReference>
<dbReference type="WBParaSite" id="ACRNAN_scaffold4612.g13139.t1">
    <property type="protein sequence ID" value="ACRNAN_scaffold4612.g13139.t1"/>
    <property type="gene ID" value="ACRNAN_scaffold4612.g13139"/>
</dbReference>
<proteinExistence type="predicted"/>
<dbReference type="InterPro" id="IPR016197">
    <property type="entry name" value="Chromo-like_dom_sf"/>
</dbReference>
<feature type="domain" description="Chromo" evidence="3">
    <location>
        <begin position="94"/>
        <end position="152"/>
    </location>
</feature>
<dbReference type="PANTHER" id="PTHR22812">
    <property type="entry name" value="CHROMOBOX PROTEIN"/>
    <property type="match status" value="1"/>
</dbReference>
<dbReference type="Pfam" id="PF00385">
    <property type="entry name" value="Chromo"/>
    <property type="match status" value="1"/>
</dbReference>
<dbReference type="InterPro" id="IPR023779">
    <property type="entry name" value="Chromodomain_CS"/>
</dbReference>
<dbReference type="InterPro" id="IPR008251">
    <property type="entry name" value="Chromo_shadow_dom"/>
</dbReference>
<dbReference type="InterPro" id="IPR000953">
    <property type="entry name" value="Chromo/chromo_shadow_dom"/>
</dbReference>
<organism evidence="4 5">
    <name type="scientific">Acrobeloides nanus</name>
    <dbReference type="NCBI Taxonomy" id="290746"/>
    <lineage>
        <taxon>Eukaryota</taxon>
        <taxon>Metazoa</taxon>
        <taxon>Ecdysozoa</taxon>
        <taxon>Nematoda</taxon>
        <taxon>Chromadorea</taxon>
        <taxon>Rhabditida</taxon>
        <taxon>Tylenchina</taxon>
        <taxon>Cephalobomorpha</taxon>
        <taxon>Cephaloboidea</taxon>
        <taxon>Cephalobidae</taxon>
        <taxon>Acrobeloides</taxon>
    </lineage>
</organism>
<keyword evidence="4" id="KW-1185">Reference proteome</keyword>
<dbReference type="GO" id="GO:0000792">
    <property type="term" value="C:heterochromatin"/>
    <property type="evidence" value="ECO:0007669"/>
    <property type="project" value="UniProtKB-ARBA"/>
</dbReference>
<dbReference type="InterPro" id="IPR023780">
    <property type="entry name" value="Chromo_domain"/>
</dbReference>
<dbReference type="Proteomes" id="UP000887540">
    <property type="component" value="Unplaced"/>
</dbReference>
<reference evidence="5" key="1">
    <citation type="submission" date="2022-11" db="UniProtKB">
        <authorList>
            <consortium name="WormBaseParasite"/>
        </authorList>
    </citation>
    <scope>IDENTIFICATION</scope>
</reference>
<dbReference type="CDD" id="cd00034">
    <property type="entry name" value="CSD"/>
    <property type="match status" value="1"/>
</dbReference>
<evidence type="ECO:0000256" key="1">
    <source>
        <dbReference type="ARBA" id="ARBA00004123"/>
    </source>
</evidence>
<sequence>MATPNASKNPGEGNYLVEKILKKRVLRDGKVEYFLKWQGFAEAYNTWEPEEHLNCPDLILQFNQRCEKAVEADNEDEGPPQTRNRQANCLEKGFEAEKIIGATKTNGEIYFLIKYKDCDIAELVPGKTANLKFSTLVIDYYEKRMSWNFEKAGAVSKT</sequence>
<comment type="subcellular location">
    <subcellularLocation>
        <location evidence="1">Nucleus</location>
    </subcellularLocation>
</comment>
<name>A0A914DYF1_9BILA</name>
<feature type="domain" description="Chromo" evidence="3">
    <location>
        <begin position="15"/>
        <end position="65"/>
    </location>
</feature>
<evidence type="ECO:0000256" key="2">
    <source>
        <dbReference type="ARBA" id="ARBA00023242"/>
    </source>
</evidence>
<dbReference type="InterPro" id="IPR017984">
    <property type="entry name" value="Chromo_dom_subgr"/>
</dbReference>
<evidence type="ECO:0000259" key="3">
    <source>
        <dbReference type="PROSITE" id="PS50013"/>
    </source>
</evidence>
<dbReference type="Pfam" id="PF01393">
    <property type="entry name" value="Chromo_shadow"/>
    <property type="match status" value="1"/>
</dbReference>
<protein>
    <submittedName>
        <fullName evidence="5">Chromo domain-containing protein</fullName>
    </submittedName>
</protein>
<dbReference type="PROSITE" id="PS00598">
    <property type="entry name" value="CHROMO_1"/>
    <property type="match status" value="1"/>
</dbReference>
<evidence type="ECO:0000313" key="4">
    <source>
        <dbReference type="Proteomes" id="UP000887540"/>
    </source>
</evidence>